<dbReference type="RefSeq" id="WP_136082463.1">
    <property type="nucleotide sequence ID" value="NZ_CAAHFG010000004.1"/>
</dbReference>
<reference evidence="2 3" key="1">
    <citation type="submission" date="2019-04" db="EMBL/GenBank/DDBJ databases">
        <authorList>
            <person name="Van Vliet M D."/>
        </authorList>
    </citation>
    <scope>NUCLEOTIDE SEQUENCE [LARGE SCALE GENOMIC DNA]</scope>
    <source>
        <strain evidence="2 3">F1</strain>
    </source>
</reference>
<gene>
    <name evidence="2" type="ORF">PDESU_05546</name>
</gene>
<evidence type="ECO:0000256" key="1">
    <source>
        <dbReference type="SAM" id="MobiDB-lite"/>
    </source>
</evidence>
<dbReference type="Gene3D" id="3.40.720.10">
    <property type="entry name" value="Alkaline Phosphatase, subunit A"/>
    <property type="match status" value="1"/>
</dbReference>
<accession>A0A6C2UAS0</accession>
<feature type="region of interest" description="Disordered" evidence="1">
    <location>
        <begin position="381"/>
        <end position="401"/>
    </location>
</feature>
<dbReference type="AlphaFoldDB" id="A0A6C2UAS0"/>
<evidence type="ECO:0000313" key="2">
    <source>
        <dbReference type="EMBL" id="VGO16953.1"/>
    </source>
</evidence>
<protein>
    <submittedName>
        <fullName evidence="2">Uncharacterized protein</fullName>
    </submittedName>
</protein>
<organism evidence="2 3">
    <name type="scientific">Pontiella desulfatans</name>
    <dbReference type="NCBI Taxonomy" id="2750659"/>
    <lineage>
        <taxon>Bacteria</taxon>
        <taxon>Pseudomonadati</taxon>
        <taxon>Kiritimatiellota</taxon>
        <taxon>Kiritimatiellia</taxon>
        <taxon>Kiritimatiellales</taxon>
        <taxon>Pontiellaceae</taxon>
        <taxon>Pontiella</taxon>
    </lineage>
</organism>
<dbReference type="EMBL" id="CAAHFG010000004">
    <property type="protein sequence ID" value="VGO16953.1"/>
    <property type="molecule type" value="Genomic_DNA"/>
</dbReference>
<dbReference type="InterPro" id="IPR017850">
    <property type="entry name" value="Alkaline_phosphatase_core_sf"/>
</dbReference>
<dbReference type="Pfam" id="PF01663">
    <property type="entry name" value="Phosphodiest"/>
    <property type="match status" value="1"/>
</dbReference>
<dbReference type="Proteomes" id="UP000366872">
    <property type="component" value="Unassembled WGS sequence"/>
</dbReference>
<dbReference type="InterPro" id="IPR002591">
    <property type="entry name" value="Phosphodiest/P_Trfase"/>
</dbReference>
<evidence type="ECO:0000313" key="3">
    <source>
        <dbReference type="Proteomes" id="UP000366872"/>
    </source>
</evidence>
<feature type="compositionally biased region" description="Basic and acidic residues" evidence="1">
    <location>
        <begin position="392"/>
        <end position="401"/>
    </location>
</feature>
<proteinExistence type="predicted"/>
<name>A0A6C2UAS0_PONDE</name>
<sequence>MKKEKLSLFLFIDAFGWEVKQRHPEFLQGLILESKPLETILGYSSACDPSIISGLTPADHKLWSSYYYDPEGSPFKWTRPLALLPDFIFRRGRVRNQLSKWIKKRCGFTGYFQLYAVPFKQLHLFNYAEQKRIWEPGGLPQGDSIFDRMARKGIPYSTHDSAFPDEVRIEKLLQHIEQQSIDFAYCSLGKLDGLMHAEGIDSPKIGPLMDWYDAQLRKLMATAEEQYETVSFYLFTDHGMHNVARSYDLITDIEALGLEWNKDYAAFYDSTMARFWILDEKARAPITEYLNGHSQGRLLTDAELKKFGVWFEDGQYGDLVFLMNSGTQIIPSFMGAKPCKGMHGYHPDDPDSLASLSSNKPIPESITKIQHIHQLMLTELALEGEPTPAETARTEPRPPKE</sequence>
<keyword evidence="3" id="KW-1185">Reference proteome</keyword>
<dbReference type="SUPFAM" id="SSF53649">
    <property type="entry name" value="Alkaline phosphatase-like"/>
    <property type="match status" value="1"/>
</dbReference>